<dbReference type="AlphaFoldDB" id="A0A2V1ITX9"/>
<evidence type="ECO:0000256" key="1">
    <source>
        <dbReference type="SAM" id="SignalP"/>
    </source>
</evidence>
<dbReference type="GeneID" id="82524810"/>
<reference evidence="4" key="1">
    <citation type="submission" date="2018-02" db="EMBL/GenBank/DDBJ databases">
        <authorList>
            <person name="Clavel T."/>
            <person name="Strowig T."/>
        </authorList>
    </citation>
    <scope>NUCLEOTIDE SEQUENCE [LARGE SCALE GENOMIC DNA]</scope>
    <source>
        <strain evidence="4">DSM 103720</strain>
    </source>
</reference>
<keyword evidence="1" id="KW-0732">Signal</keyword>
<keyword evidence="4" id="KW-1185">Reference proteome</keyword>
<evidence type="ECO:0000259" key="2">
    <source>
        <dbReference type="Pfam" id="PF15495"/>
    </source>
</evidence>
<dbReference type="Gene3D" id="2.60.40.3690">
    <property type="match status" value="1"/>
</dbReference>
<accession>A0A2V1ITX9</accession>
<dbReference type="Pfam" id="PF15495">
    <property type="entry name" value="Fimbrillin_C"/>
    <property type="match status" value="1"/>
</dbReference>
<gene>
    <name evidence="3" type="ORF">C5O23_00415</name>
</gene>
<name>A0A2V1ITX9_9BACT</name>
<dbReference type="InterPro" id="IPR029140">
    <property type="entry name" value="Mfa1_C"/>
</dbReference>
<feature type="chain" id="PRO_5016021426" description="Minor fimbrium subunit Mfa1 C-terminal domain-containing protein" evidence="1">
    <location>
        <begin position="18"/>
        <end position="586"/>
    </location>
</feature>
<protein>
    <recommendedName>
        <fullName evidence="2">Minor fimbrium subunit Mfa1 C-terminal domain-containing protein</fullName>
    </recommendedName>
</protein>
<evidence type="ECO:0000313" key="4">
    <source>
        <dbReference type="Proteomes" id="UP000244905"/>
    </source>
</evidence>
<dbReference type="Gene3D" id="2.60.40.2580">
    <property type="match status" value="1"/>
</dbReference>
<dbReference type="EMBL" id="PUEC01000001">
    <property type="protein sequence ID" value="PWB04419.1"/>
    <property type="molecule type" value="Genomic_DNA"/>
</dbReference>
<dbReference type="Proteomes" id="UP000244905">
    <property type="component" value="Unassembled WGS sequence"/>
</dbReference>
<dbReference type="PROSITE" id="PS51257">
    <property type="entry name" value="PROKAR_LIPOPROTEIN"/>
    <property type="match status" value="1"/>
</dbReference>
<comment type="caution">
    <text evidence="3">The sequence shown here is derived from an EMBL/GenBank/DDBJ whole genome shotgun (WGS) entry which is preliminary data.</text>
</comment>
<feature type="signal peptide" evidence="1">
    <location>
        <begin position="1"/>
        <end position="17"/>
    </location>
</feature>
<feature type="domain" description="Minor fimbrium subunit Mfa1 C-terminal" evidence="2">
    <location>
        <begin position="487"/>
        <end position="581"/>
    </location>
</feature>
<dbReference type="RefSeq" id="WP_107030975.1">
    <property type="nucleotide sequence ID" value="NZ_PUEC01000001.1"/>
</dbReference>
<sequence>MKFKSLFLTTAAAMAFAACSSDEPAKNGGNGNIDGEGATMYLTVNITDANTVGRAEEGDLVPGAPEEHAVNTAHFFFFDKDKMFVTEASVWRKDGQSGDFEDHNVEFQSNNVLVLKNLTQKNLPKYLITVLNATPELLAYVRATPRTMEEVRNYTLQWKNGESFVMSTSSFNGGASAFPGQYDNAVYYANLIQESNLKTEPVDVNNVPASDVVKIYVERLAAKYTIDLPEGNPFPVDVTIAGLDNDNNNNVELGAERVYVKIENFGVTGTEKESYLGKNLDGLTGLWNTWNIAQLHRSYWGKSVSYDDANAVLDRPTFSEVNTDLTKPVYSNETTKDFTLIRNENNVLTPAAVTNIVFTATIYADKAATTPLDLILFSGVYYKKDQFVPYILNRLNATNQLNYWIKTGSETETNPDGTLNRDNYTQVSAENVELAKDGASTGIFKLVANIGADTQLYAINGNTATAVETSAFETALNTFFTNEKPMAYTGGASVYYVPVEHLLGKNAGSGENYDYTVSENGQYGVVRNHWYQIEVGKVFRLGQGVFDPSDNSTEDLIPDNPSKETFGMAANISILSWKVVKQSVDL</sequence>
<proteinExistence type="predicted"/>
<evidence type="ECO:0000313" key="3">
    <source>
        <dbReference type="EMBL" id="PWB04419.1"/>
    </source>
</evidence>
<organism evidence="3 4">
    <name type="scientific">Duncaniella muris</name>
    <dbReference type="NCBI Taxonomy" id="2094150"/>
    <lineage>
        <taxon>Bacteria</taxon>
        <taxon>Pseudomonadati</taxon>
        <taxon>Bacteroidota</taxon>
        <taxon>Bacteroidia</taxon>
        <taxon>Bacteroidales</taxon>
        <taxon>Muribaculaceae</taxon>
        <taxon>Duncaniella</taxon>
    </lineage>
</organism>